<dbReference type="InterPro" id="IPR009291">
    <property type="entry name" value="Vps62"/>
</dbReference>
<dbReference type="VEuPathDB" id="FungiDB:TREMEDRAFT_33600"/>
<organism evidence="2 3">
    <name type="scientific">Tremella mesenterica</name>
    <name type="common">Jelly fungus</name>
    <dbReference type="NCBI Taxonomy" id="5217"/>
    <lineage>
        <taxon>Eukaryota</taxon>
        <taxon>Fungi</taxon>
        <taxon>Dikarya</taxon>
        <taxon>Basidiomycota</taxon>
        <taxon>Agaricomycotina</taxon>
        <taxon>Tremellomycetes</taxon>
        <taxon>Tremellales</taxon>
        <taxon>Tremellaceae</taxon>
        <taxon>Tremella</taxon>
    </lineage>
</organism>
<dbReference type="Proteomes" id="UP000289152">
    <property type="component" value="Unassembled WGS sequence"/>
</dbReference>
<proteinExistence type="predicted"/>
<evidence type="ECO:0008006" key="4">
    <source>
        <dbReference type="Google" id="ProtNLM"/>
    </source>
</evidence>
<name>A0A4Q1BTA0_TREME</name>
<protein>
    <recommendedName>
        <fullName evidence="4">Vacuolar protein sorting-associated protein 62</fullName>
    </recommendedName>
</protein>
<dbReference type="OrthoDB" id="188042at2759"/>
<dbReference type="AlphaFoldDB" id="A0A4Q1BTA0"/>
<keyword evidence="1" id="KW-0732">Signal</keyword>
<dbReference type="PANTHER" id="PTHR48174:SF5">
    <property type="entry name" value="VACUOLAR PROTEIN SORTING-ASSOCIATED PROTEIN 62"/>
    <property type="match status" value="1"/>
</dbReference>
<keyword evidence="3" id="KW-1185">Reference proteome</keyword>
<evidence type="ECO:0000313" key="2">
    <source>
        <dbReference type="EMBL" id="RXK41210.1"/>
    </source>
</evidence>
<dbReference type="InParanoid" id="A0A4Q1BTA0"/>
<dbReference type="STRING" id="5217.A0A4Q1BTA0"/>
<dbReference type="EMBL" id="SDIL01000011">
    <property type="protein sequence ID" value="RXK41210.1"/>
    <property type="molecule type" value="Genomic_DNA"/>
</dbReference>
<feature type="signal peptide" evidence="1">
    <location>
        <begin position="1"/>
        <end position="15"/>
    </location>
</feature>
<accession>A0A4Q1BTA0</accession>
<dbReference type="Pfam" id="PF06101">
    <property type="entry name" value="Vps62"/>
    <property type="match status" value="1"/>
</dbReference>
<evidence type="ECO:0000313" key="3">
    <source>
        <dbReference type="Proteomes" id="UP000289152"/>
    </source>
</evidence>
<comment type="caution">
    <text evidence="2">The sequence shown here is derived from an EMBL/GenBank/DDBJ whole genome shotgun (WGS) entry which is preliminary data.</text>
</comment>
<reference evidence="2 3" key="1">
    <citation type="submission" date="2016-06" db="EMBL/GenBank/DDBJ databases">
        <title>Evolution of pathogenesis and genome organization in the Tremellales.</title>
        <authorList>
            <person name="Cuomo C."/>
            <person name="Litvintseva A."/>
            <person name="Heitman J."/>
            <person name="Chen Y."/>
            <person name="Sun S."/>
            <person name="Springer D."/>
            <person name="Dromer F."/>
            <person name="Young S."/>
            <person name="Zeng Q."/>
            <person name="Chapman S."/>
            <person name="Gujja S."/>
            <person name="Saif S."/>
            <person name="Birren B."/>
        </authorList>
    </citation>
    <scope>NUCLEOTIDE SEQUENCE [LARGE SCALE GENOMIC DNA]</scope>
    <source>
        <strain evidence="2 3">ATCC 28783</strain>
    </source>
</reference>
<dbReference type="PANTHER" id="PTHR48174">
    <property type="entry name" value="DUF946 FAMILY PROTEIN"/>
    <property type="match status" value="1"/>
</dbReference>
<gene>
    <name evidence="2" type="ORF">M231_01615</name>
</gene>
<evidence type="ECO:0000256" key="1">
    <source>
        <dbReference type="SAM" id="SignalP"/>
    </source>
</evidence>
<feature type="chain" id="PRO_5020672852" description="Vacuolar protein sorting-associated protein 62" evidence="1">
    <location>
        <begin position="16"/>
        <end position="487"/>
    </location>
</feature>
<sequence length="487" mass="55255">MRLLVATSLVLGASAAPLLSPHQAAFSSHPPGELDGYDGRDDHMTELLERYAPIIKLSGIEEYFPSSIEYMLSHYSFSLLFENEPRLRRKNHTILTPTHLDRFPRDGSGIFLSISEPHNPQPFLDDRSEYLYGPSRQESFRKRDEDGRERISEPVYAFWVDQKRGVVDLWYWTFYPFNYGKPVGPFGILGHHVADWERFTVRTINGTAVSADYNSHRGGRFSAGTVRWEDVTQVEGRPVAYAAAGSHGIWPGPGEHLKNLFKLVDSTDDEGAIWDTKGHVVPLRWWSGPETKEKIIHKHQLHWLNFRGYWGNKGERDCWWHNLIDICQLVDAPPGPNRRFNEPPACIIAPLSTESSSYFFYLSSTAAHWAELRDVATIKVDQICVRPTNNGDDDDDLDRFLNQDMDIRAVSGTTSFLGLEQHFVTIQPCQGTRSAVKAYRLSLCLQNGKCISTSPERKVCSYEPGKAGYKIASAVSVDDVDDWGWSM</sequence>